<dbReference type="GO" id="GO:0045944">
    <property type="term" value="P:positive regulation of transcription by RNA polymerase II"/>
    <property type="evidence" value="ECO:0007669"/>
    <property type="project" value="TreeGrafter"/>
</dbReference>
<dbReference type="AlphaFoldDB" id="A0A835QLE9"/>
<evidence type="ECO:0008006" key="3">
    <source>
        <dbReference type="Google" id="ProtNLM"/>
    </source>
</evidence>
<evidence type="ECO:0000313" key="1">
    <source>
        <dbReference type="EMBL" id="KAG0475505.1"/>
    </source>
</evidence>
<dbReference type="OrthoDB" id="10262769at2759"/>
<dbReference type="GO" id="GO:0031011">
    <property type="term" value="C:Ino80 complex"/>
    <property type="evidence" value="ECO:0007669"/>
    <property type="project" value="InterPro"/>
</dbReference>
<dbReference type="GO" id="GO:0002151">
    <property type="term" value="F:G-quadruplex RNA binding"/>
    <property type="evidence" value="ECO:0007669"/>
    <property type="project" value="InterPro"/>
</dbReference>
<gene>
    <name evidence="1" type="ORF">HPP92_015191</name>
</gene>
<dbReference type="InterPro" id="IPR037912">
    <property type="entry name" value="MCRS1"/>
</dbReference>
<dbReference type="EMBL" id="JADCNM010000007">
    <property type="protein sequence ID" value="KAG0475505.1"/>
    <property type="molecule type" value="Genomic_DNA"/>
</dbReference>
<proteinExistence type="predicted"/>
<reference evidence="1 2" key="1">
    <citation type="journal article" date="2020" name="Nat. Food">
        <title>A phased Vanilla planifolia genome enables genetic improvement of flavour and production.</title>
        <authorList>
            <person name="Hasing T."/>
            <person name="Tang H."/>
            <person name="Brym M."/>
            <person name="Khazi F."/>
            <person name="Huang T."/>
            <person name="Chambers A.H."/>
        </authorList>
    </citation>
    <scope>NUCLEOTIDE SEQUENCE [LARGE SCALE GENOMIC DNA]</scope>
    <source>
        <tissue evidence="1">Leaf</tissue>
    </source>
</reference>
<comment type="caution">
    <text evidence="1">The sequence shown here is derived from an EMBL/GenBank/DDBJ whole genome shotgun (WGS) entry which is preliminary data.</text>
</comment>
<feature type="non-terminal residue" evidence="1">
    <location>
        <position position="1"/>
    </location>
</feature>
<name>A0A835QLE9_VANPL</name>
<sequence>IVGKGRFLFFSRDALAGFPFHRFSFGFPFFSGVLVIGGIKGDGRSHLFQQVESTRRSPSQERRRGWCILESLAKGAVNFSRRITVRELEDRWRLLLYDLNTSAEASARIIDIEIGLSACNPSKPGRACNSKLKESLTGRRKLDSLQCHYYAARKKARSESHGSANFDFLELPSSHVGTESYLNNQFKWHKEFILDKSPINVPSSDNYLHLDTNYTVSQDEFHGGIVGSVETELPDGILGRDCSFANMENISCSPMDEAGLNDASQRFEANISGNEFPCALDQNHCSSQTQDVQESRPTHSLALSNANANVDIEVKPSKDFSSMNSIQDNLCCAVGGNLNPGPKIAESCLRLISLVIPLLTDLPIWKTIVEDATPTLPMDAQFEENDCGVLTMEHVKKMDHQASDDVTPKGKLNVGTSTVALDNSSLLSENNFIEFSSPGLTFTDDEEEVHLFDVDVDDFGGRSCLNGLGSILLSSPTDNQMDNLTDPGESKPEALDTGITVCKNEFYGTRSYSCREKCWLE</sequence>
<dbReference type="GO" id="GO:0044545">
    <property type="term" value="C:NSL complex"/>
    <property type="evidence" value="ECO:0007669"/>
    <property type="project" value="TreeGrafter"/>
</dbReference>
<dbReference type="PANTHER" id="PTHR13233:SF0">
    <property type="entry name" value="MICROSPHERULE PROTEIN 1"/>
    <property type="match status" value="1"/>
</dbReference>
<dbReference type="Proteomes" id="UP000639772">
    <property type="component" value="Chromosome 7"/>
</dbReference>
<dbReference type="GO" id="GO:0071339">
    <property type="term" value="C:MLL1 complex"/>
    <property type="evidence" value="ECO:0007669"/>
    <property type="project" value="InterPro"/>
</dbReference>
<dbReference type="PANTHER" id="PTHR13233">
    <property type="entry name" value="MICROSPHERULE PROTEIN 1"/>
    <property type="match status" value="1"/>
</dbReference>
<accession>A0A835QLE9</accession>
<evidence type="ECO:0000313" key="2">
    <source>
        <dbReference type="Proteomes" id="UP000639772"/>
    </source>
</evidence>
<protein>
    <recommendedName>
        <fullName evidence="3">Microspherule protein N-terminal domain-containing protein</fullName>
    </recommendedName>
</protein>
<organism evidence="1 2">
    <name type="scientific">Vanilla planifolia</name>
    <name type="common">Vanilla</name>
    <dbReference type="NCBI Taxonomy" id="51239"/>
    <lineage>
        <taxon>Eukaryota</taxon>
        <taxon>Viridiplantae</taxon>
        <taxon>Streptophyta</taxon>
        <taxon>Embryophyta</taxon>
        <taxon>Tracheophyta</taxon>
        <taxon>Spermatophyta</taxon>
        <taxon>Magnoliopsida</taxon>
        <taxon>Liliopsida</taxon>
        <taxon>Asparagales</taxon>
        <taxon>Orchidaceae</taxon>
        <taxon>Vanilloideae</taxon>
        <taxon>Vanilleae</taxon>
        <taxon>Vanilla</taxon>
    </lineage>
</organism>